<dbReference type="Proteomes" id="UP000663826">
    <property type="component" value="Unassembled WGS sequence"/>
</dbReference>
<dbReference type="PANTHER" id="PTHR10728">
    <property type="entry name" value="CYTOSOLIC PHOSPHOLIPASE A2"/>
    <property type="match status" value="1"/>
</dbReference>
<evidence type="ECO:0000313" key="3">
    <source>
        <dbReference type="Proteomes" id="UP000663826"/>
    </source>
</evidence>
<dbReference type="Gene3D" id="3.40.1090.10">
    <property type="entry name" value="Cytosolic phospholipase A2 catalytic domain"/>
    <property type="match status" value="1"/>
</dbReference>
<dbReference type="InterPro" id="IPR016035">
    <property type="entry name" value="Acyl_Trfase/lysoPLipase"/>
</dbReference>
<dbReference type="SUPFAM" id="SSF52151">
    <property type="entry name" value="FabD/lysophospholipase-like"/>
    <property type="match status" value="1"/>
</dbReference>
<feature type="compositionally biased region" description="Polar residues" evidence="1">
    <location>
        <begin position="359"/>
        <end position="368"/>
    </location>
</feature>
<organism evidence="2 3">
    <name type="scientific">Rhizoctonia solani</name>
    <dbReference type="NCBI Taxonomy" id="456999"/>
    <lineage>
        <taxon>Eukaryota</taxon>
        <taxon>Fungi</taxon>
        <taxon>Dikarya</taxon>
        <taxon>Basidiomycota</taxon>
        <taxon>Agaricomycotina</taxon>
        <taxon>Agaricomycetes</taxon>
        <taxon>Cantharellales</taxon>
        <taxon>Ceratobasidiaceae</taxon>
        <taxon>Rhizoctonia</taxon>
    </lineage>
</organism>
<sequence>MRFAFAELFGVPAEEIDERDIPIVAIAGSGGVHQPIHVDIYGTLLSARLFVPDDAKKLDPYCLSLHQFRRFVDDGSYPMPIMTAISRHMRQDLESREVETKKQERKSYGPTRRLRLRKEAEELESQARWLWFEWSPYEVGCDELGAWIPSWALGRRFENGRNVEKRYFLEVQPLLRDLPLPIFNWLDNVLVEKEKDFDVIHPVPPSGLPNFVKGLEGQLRYGSPDGITETKILRFMDAGAELNIPYYPLLRRGVDCIIALDASADSQDLWFTRAEEYAARRGLQTWPKGARWPKILRPATQGSDVPAQDQVPGLDSRTNQTIASAKESDVVQQADHQRAAQAPMRNASLAKEDLHESSHNNSQGQDATGTVAAGQDPVSPHTATDISNESGQIKPSSAYVWIGSSTDNGSSRVDNLEEEGLASRDGIGIVYMPLIPNEEVQRRHGGSLWDPMVISTWRFELQREETDKLLATAEMNFKDGHQKVARVLKVMWMRKRDARLEKEHQKWKNDFDRLVEHTS</sequence>
<gene>
    <name evidence="2" type="ORF">RDB_LOCUS32446</name>
</gene>
<evidence type="ECO:0008006" key="4">
    <source>
        <dbReference type="Google" id="ProtNLM"/>
    </source>
</evidence>
<dbReference type="GO" id="GO:0046475">
    <property type="term" value="P:glycerophospholipid catabolic process"/>
    <property type="evidence" value="ECO:0007669"/>
    <property type="project" value="TreeGrafter"/>
</dbReference>
<proteinExistence type="predicted"/>
<accession>A0A8H3A3H1</accession>
<evidence type="ECO:0000256" key="1">
    <source>
        <dbReference type="SAM" id="MobiDB-lite"/>
    </source>
</evidence>
<dbReference type="AlphaFoldDB" id="A0A8H3A3H1"/>
<dbReference type="PANTHER" id="PTHR10728:SF40">
    <property type="entry name" value="PATATIN FAMILY PROTEIN"/>
    <property type="match status" value="1"/>
</dbReference>
<dbReference type="GO" id="GO:0004623">
    <property type="term" value="F:phospholipase A2 activity"/>
    <property type="evidence" value="ECO:0007669"/>
    <property type="project" value="TreeGrafter"/>
</dbReference>
<name>A0A8H3A3H1_9AGAM</name>
<comment type="caution">
    <text evidence="2">The sequence shown here is derived from an EMBL/GenBank/DDBJ whole genome shotgun (WGS) entry which is preliminary data.</text>
</comment>
<evidence type="ECO:0000313" key="2">
    <source>
        <dbReference type="EMBL" id="CAE6403701.1"/>
    </source>
</evidence>
<protein>
    <recommendedName>
        <fullName evidence="4">Lysophospholipase</fullName>
    </recommendedName>
</protein>
<dbReference type="EMBL" id="CAJMWQ010000950">
    <property type="protein sequence ID" value="CAE6403701.1"/>
    <property type="molecule type" value="Genomic_DNA"/>
</dbReference>
<reference evidence="2" key="1">
    <citation type="submission" date="2021-01" db="EMBL/GenBank/DDBJ databases">
        <authorList>
            <person name="Kaushik A."/>
        </authorList>
    </citation>
    <scope>NUCLEOTIDE SEQUENCE</scope>
    <source>
        <strain evidence="2">AG1-1B</strain>
    </source>
</reference>
<dbReference type="GO" id="GO:0005829">
    <property type="term" value="C:cytosol"/>
    <property type="evidence" value="ECO:0007669"/>
    <property type="project" value="TreeGrafter"/>
</dbReference>
<feature type="region of interest" description="Disordered" evidence="1">
    <location>
        <begin position="292"/>
        <end position="391"/>
    </location>
</feature>
<feature type="compositionally biased region" description="Polar residues" evidence="1">
    <location>
        <begin position="381"/>
        <end position="391"/>
    </location>
</feature>